<organism evidence="2">
    <name type="scientific">Lotus japonicus</name>
    <name type="common">Lotus corniculatus var. japonicus</name>
    <dbReference type="NCBI Taxonomy" id="34305"/>
    <lineage>
        <taxon>Eukaryota</taxon>
        <taxon>Viridiplantae</taxon>
        <taxon>Streptophyta</taxon>
        <taxon>Embryophyta</taxon>
        <taxon>Tracheophyta</taxon>
        <taxon>Spermatophyta</taxon>
        <taxon>Magnoliopsida</taxon>
        <taxon>eudicotyledons</taxon>
        <taxon>Gunneridae</taxon>
        <taxon>Pentapetalae</taxon>
        <taxon>rosids</taxon>
        <taxon>fabids</taxon>
        <taxon>Fabales</taxon>
        <taxon>Fabaceae</taxon>
        <taxon>Papilionoideae</taxon>
        <taxon>50 kb inversion clade</taxon>
        <taxon>NPAAA clade</taxon>
        <taxon>Hologalegina</taxon>
        <taxon>robinioid clade</taxon>
        <taxon>Loteae</taxon>
        <taxon>Lotus</taxon>
    </lineage>
</organism>
<feature type="transmembrane region" description="Helical" evidence="1">
    <location>
        <begin position="45"/>
        <end position="63"/>
    </location>
</feature>
<sequence length="87" mass="9829">MMCADITYKNHIHRKLTQIRRVSPNEKKMGVFSSQVAGQYDWTDMSAAFGSSVIWGGAVFVAVSTFDRSLVLQLPLLLCRMAWSLFL</sequence>
<keyword evidence="1" id="KW-1133">Transmembrane helix</keyword>
<name>I3SQJ4_LOTJA</name>
<keyword evidence="1" id="KW-0812">Transmembrane</keyword>
<evidence type="ECO:0000256" key="1">
    <source>
        <dbReference type="SAM" id="Phobius"/>
    </source>
</evidence>
<dbReference type="EMBL" id="BT142742">
    <property type="protein sequence ID" value="AFK42536.1"/>
    <property type="molecule type" value="mRNA"/>
</dbReference>
<dbReference type="AlphaFoldDB" id="I3SQJ4"/>
<proteinExistence type="evidence at transcript level"/>
<reference evidence="2" key="1">
    <citation type="submission" date="2012-05" db="EMBL/GenBank/DDBJ databases">
        <authorList>
            <person name="Krishnakumar V."/>
            <person name="Cheung F."/>
            <person name="Xiao Y."/>
            <person name="Chan A."/>
            <person name="Moskal W.A."/>
            <person name="Town C.D."/>
        </authorList>
    </citation>
    <scope>NUCLEOTIDE SEQUENCE</scope>
</reference>
<accession>I3SQJ4</accession>
<evidence type="ECO:0000313" key="2">
    <source>
        <dbReference type="EMBL" id="AFK42536.1"/>
    </source>
</evidence>
<keyword evidence="1" id="KW-0472">Membrane</keyword>
<protein>
    <submittedName>
        <fullName evidence="2">Uncharacterized protein</fullName>
    </submittedName>
</protein>